<evidence type="ECO:0000313" key="7">
    <source>
        <dbReference type="EMBL" id="NDL67339.1"/>
    </source>
</evidence>
<proteinExistence type="predicted"/>
<dbReference type="CDD" id="cd06580">
    <property type="entry name" value="TM_PBP1_transp_TpRbsC_like"/>
    <property type="match status" value="1"/>
</dbReference>
<accession>A0A7X5KM23</accession>
<comment type="caution">
    <text evidence="7">The sequence shown here is derived from an EMBL/GenBank/DDBJ whole genome shotgun (WGS) entry which is preliminary data.</text>
</comment>
<comment type="subcellular location">
    <subcellularLocation>
        <location evidence="1">Cell membrane</location>
        <topology evidence="1">Multi-pass membrane protein</topology>
    </subcellularLocation>
</comment>
<dbReference type="AlphaFoldDB" id="A0A7X5KM23"/>
<gene>
    <name evidence="7" type="ORF">GXN74_06250</name>
</gene>
<feature type="transmembrane region" description="Helical" evidence="6">
    <location>
        <begin position="7"/>
        <end position="28"/>
    </location>
</feature>
<keyword evidence="3 6" id="KW-0812">Transmembrane</keyword>
<dbReference type="RefSeq" id="WP_162370063.1">
    <property type="nucleotide sequence ID" value="NZ_JAAEEH010000013.1"/>
</dbReference>
<feature type="transmembrane region" description="Helical" evidence="6">
    <location>
        <begin position="96"/>
        <end position="116"/>
    </location>
</feature>
<dbReference type="EMBL" id="JAAEEH010000013">
    <property type="protein sequence ID" value="NDL67339.1"/>
    <property type="molecule type" value="Genomic_DNA"/>
</dbReference>
<feature type="transmembrane region" description="Helical" evidence="6">
    <location>
        <begin position="123"/>
        <end position="145"/>
    </location>
</feature>
<feature type="transmembrane region" description="Helical" evidence="6">
    <location>
        <begin position="225"/>
        <end position="243"/>
    </location>
</feature>
<dbReference type="GO" id="GO:0022857">
    <property type="term" value="F:transmembrane transporter activity"/>
    <property type="evidence" value="ECO:0007669"/>
    <property type="project" value="InterPro"/>
</dbReference>
<feature type="transmembrane region" description="Helical" evidence="6">
    <location>
        <begin position="64"/>
        <end position="84"/>
    </location>
</feature>
<evidence type="ECO:0000256" key="2">
    <source>
        <dbReference type="ARBA" id="ARBA00022475"/>
    </source>
</evidence>
<dbReference type="GO" id="GO:0005886">
    <property type="term" value="C:plasma membrane"/>
    <property type="evidence" value="ECO:0007669"/>
    <property type="project" value="UniProtKB-SubCell"/>
</dbReference>
<feature type="transmembrane region" description="Helical" evidence="6">
    <location>
        <begin position="40"/>
        <end position="57"/>
    </location>
</feature>
<dbReference type="Proteomes" id="UP000461585">
    <property type="component" value="Unassembled WGS sequence"/>
</dbReference>
<evidence type="ECO:0000313" key="8">
    <source>
        <dbReference type="Proteomes" id="UP000461585"/>
    </source>
</evidence>
<protein>
    <submittedName>
        <fullName evidence="7">ABC transporter permease</fullName>
    </submittedName>
</protein>
<evidence type="ECO:0000256" key="4">
    <source>
        <dbReference type="ARBA" id="ARBA00022989"/>
    </source>
</evidence>
<dbReference type="InterPro" id="IPR001851">
    <property type="entry name" value="ABC_transp_permease"/>
</dbReference>
<feature type="transmembrane region" description="Helical" evidence="6">
    <location>
        <begin position="151"/>
        <end position="167"/>
    </location>
</feature>
<evidence type="ECO:0000256" key="3">
    <source>
        <dbReference type="ARBA" id="ARBA00022692"/>
    </source>
</evidence>
<keyword evidence="8" id="KW-1185">Reference proteome</keyword>
<reference evidence="7 8" key="1">
    <citation type="submission" date="2020-01" db="EMBL/GenBank/DDBJ databases">
        <title>Anaeroalcalibacter tamaniensis gen. nov., sp. nov., moderately halophilic strictly anaerobic fermenter bacterium from mud volcano of Taman peninsula.</title>
        <authorList>
            <person name="Frolova A."/>
            <person name="Merkel A.Y."/>
            <person name="Slobodkin A.I."/>
        </authorList>
    </citation>
    <scope>NUCLEOTIDE SEQUENCE [LARGE SCALE GENOMIC DNA]</scope>
    <source>
        <strain evidence="7 8">F-3ap</strain>
    </source>
</reference>
<keyword evidence="4 6" id="KW-1133">Transmembrane helix</keyword>
<feature type="transmembrane region" description="Helical" evidence="6">
    <location>
        <begin position="250"/>
        <end position="269"/>
    </location>
</feature>
<keyword evidence="2" id="KW-1003">Cell membrane</keyword>
<evidence type="ECO:0000256" key="6">
    <source>
        <dbReference type="SAM" id="Phobius"/>
    </source>
</evidence>
<organism evidence="7 8">
    <name type="scientific">Anaerotalea alkaliphila</name>
    <dbReference type="NCBI Taxonomy" id="2662126"/>
    <lineage>
        <taxon>Bacteria</taxon>
        <taxon>Bacillati</taxon>
        <taxon>Bacillota</taxon>
        <taxon>Clostridia</taxon>
        <taxon>Eubacteriales</taxon>
        <taxon>Anaerotalea</taxon>
    </lineage>
</organism>
<keyword evidence="5 6" id="KW-0472">Membrane</keyword>
<sequence length="317" mass="33593">MEGFWNIFQAFSVVLVIGGTPLLFATLGELLTEKAGHLNLGVEGMMLIGAVAGFAAGHFTGSPLLAMGGAFLAGGLGAMIYGFLTVTLRANQVVSGLALTMFGTGISSYLGVNFIGQKMSAEISAFFSPVAIPLLSSIPYVGRVFFRQDPMVYLGYVTVALLGTYLYRTRIGLNLRAVGENPGAADASGINVDLYKYVHIFLGGALCGLGGAYLSVVAVPQWQDGITAGRGWIAIALVIFAGWNPFKAILGAYLFGGLSIIGFYFGNYFSAWNISQNLIDMLPYAVTILVLTASSVRKSKEKGAPKALGVAYYREER</sequence>
<dbReference type="PANTHER" id="PTHR43370:SF2">
    <property type="entry name" value="ABC TRANSPORTER PERMEASE PROTEIN"/>
    <property type="match status" value="1"/>
</dbReference>
<evidence type="ECO:0000256" key="1">
    <source>
        <dbReference type="ARBA" id="ARBA00004651"/>
    </source>
</evidence>
<dbReference type="Pfam" id="PF02653">
    <property type="entry name" value="BPD_transp_2"/>
    <property type="match status" value="1"/>
</dbReference>
<evidence type="ECO:0000256" key="5">
    <source>
        <dbReference type="ARBA" id="ARBA00023136"/>
    </source>
</evidence>
<feature type="transmembrane region" description="Helical" evidence="6">
    <location>
        <begin position="197"/>
        <end position="219"/>
    </location>
</feature>
<dbReference type="PANTHER" id="PTHR43370">
    <property type="entry name" value="SUGAR ABC TRANSPORTER INTEGRAL MEMBRANE PROTEIN-RELATED"/>
    <property type="match status" value="1"/>
</dbReference>
<name>A0A7X5KM23_9FIRM</name>